<feature type="domain" description="Tr-type G" evidence="13">
    <location>
        <begin position="236"/>
        <end position="403"/>
    </location>
</feature>
<feature type="region of interest" description="G-domain" evidence="10">
    <location>
        <begin position="239"/>
        <end position="387"/>
    </location>
</feature>
<evidence type="ECO:0000256" key="9">
    <source>
        <dbReference type="ARBA" id="ARBA00025162"/>
    </source>
</evidence>
<keyword evidence="7 10" id="KW-0648">Protein biosynthesis</keyword>
<dbReference type="InterPro" id="IPR009000">
    <property type="entry name" value="Transl_B-barrel_sf"/>
</dbReference>
<dbReference type="InterPro" id="IPR000178">
    <property type="entry name" value="TF_IF2_bacterial-like"/>
</dbReference>
<dbReference type="InterPro" id="IPR053905">
    <property type="entry name" value="EF-G-like_DII"/>
</dbReference>
<dbReference type="GO" id="GO:0003743">
    <property type="term" value="F:translation initiation factor activity"/>
    <property type="evidence" value="ECO:0007669"/>
    <property type="project" value="UniProtKB-UniRule"/>
</dbReference>
<dbReference type="FunFam" id="2.40.30.10:FF:000008">
    <property type="entry name" value="Translation initiation factor IF-2"/>
    <property type="match status" value="1"/>
</dbReference>
<dbReference type="AlphaFoldDB" id="A0A3B1E0S8"/>
<evidence type="ECO:0000256" key="6">
    <source>
        <dbReference type="ARBA" id="ARBA00022741"/>
    </source>
</evidence>
<feature type="binding site" evidence="10">
    <location>
        <begin position="291"/>
        <end position="295"/>
    </location>
    <ligand>
        <name>GTP</name>
        <dbReference type="ChEBI" id="CHEBI:37565"/>
    </ligand>
</feature>
<feature type="binding site" evidence="10">
    <location>
        <begin position="345"/>
        <end position="348"/>
    </location>
    <ligand>
        <name>GTP</name>
        <dbReference type="ChEBI" id="CHEBI:37565"/>
    </ligand>
</feature>
<evidence type="ECO:0000256" key="12">
    <source>
        <dbReference type="RuleBase" id="RU000645"/>
    </source>
</evidence>
<dbReference type="GO" id="GO:0097216">
    <property type="term" value="F:guanosine tetraphosphate binding"/>
    <property type="evidence" value="ECO:0007669"/>
    <property type="project" value="UniProtKB-ARBA"/>
</dbReference>
<evidence type="ECO:0000256" key="1">
    <source>
        <dbReference type="ARBA" id="ARBA00004496"/>
    </source>
</evidence>
<dbReference type="GO" id="GO:0005525">
    <property type="term" value="F:GTP binding"/>
    <property type="evidence" value="ECO:0007669"/>
    <property type="project" value="UniProtKB-KW"/>
</dbReference>
<evidence type="ECO:0000256" key="11">
    <source>
        <dbReference type="RuleBase" id="RU000644"/>
    </source>
</evidence>
<dbReference type="CDD" id="cd01887">
    <property type="entry name" value="IF2_eIF5B"/>
    <property type="match status" value="1"/>
</dbReference>
<dbReference type="RefSeq" id="WP_231996014.1">
    <property type="nucleotide sequence ID" value="NZ_LR025085.1"/>
</dbReference>
<dbReference type="Proteomes" id="UP000271849">
    <property type="component" value="Chromosome"/>
</dbReference>
<dbReference type="NCBIfam" id="TIGR00231">
    <property type="entry name" value="small_GTP"/>
    <property type="match status" value="1"/>
</dbReference>
<dbReference type="SUPFAM" id="SSF52156">
    <property type="entry name" value="Initiation factor IF2/eIF5b, domain 3"/>
    <property type="match status" value="1"/>
</dbReference>
<evidence type="ECO:0000256" key="7">
    <source>
        <dbReference type="ARBA" id="ARBA00022917"/>
    </source>
</evidence>
<dbReference type="PROSITE" id="PS51722">
    <property type="entry name" value="G_TR_2"/>
    <property type="match status" value="1"/>
</dbReference>
<dbReference type="FunFam" id="2.40.30.10:FF:000054">
    <property type="entry name" value="Translation initiation factor IF-2"/>
    <property type="match status" value="1"/>
</dbReference>
<evidence type="ECO:0000256" key="10">
    <source>
        <dbReference type="HAMAP-Rule" id="MF_00100"/>
    </source>
</evidence>
<evidence type="ECO:0000256" key="4">
    <source>
        <dbReference type="ARBA" id="ARBA00022490"/>
    </source>
</evidence>
<name>A0A3B1E0S8_9GAMM</name>
<evidence type="ECO:0000256" key="3">
    <source>
        <dbReference type="ARBA" id="ARBA00020675"/>
    </source>
</evidence>
<proteinExistence type="inferred from homology"/>
<dbReference type="GO" id="GO:0003924">
    <property type="term" value="F:GTPase activity"/>
    <property type="evidence" value="ECO:0007669"/>
    <property type="project" value="UniProtKB-UniRule"/>
</dbReference>
<dbReference type="CDD" id="cd03702">
    <property type="entry name" value="IF2_mtIF2_II"/>
    <property type="match status" value="1"/>
</dbReference>
<gene>
    <name evidence="10 14" type="primary">infB</name>
    <name evidence="14" type="ORF">BUCINSTRO3249_0241</name>
</gene>
<evidence type="ECO:0000313" key="14">
    <source>
        <dbReference type="EMBL" id="VAX76625.1"/>
    </source>
</evidence>
<dbReference type="STRING" id="1921549.GCA_900128825_00240"/>
<dbReference type="Pfam" id="PF11987">
    <property type="entry name" value="IF-2"/>
    <property type="match status" value="1"/>
</dbReference>
<dbReference type="Gene3D" id="3.40.50.10050">
    <property type="entry name" value="Translation initiation factor IF- 2, domain 3"/>
    <property type="match status" value="1"/>
</dbReference>
<comment type="subcellular location">
    <subcellularLocation>
        <location evidence="1 10 12">Cytoplasm</location>
    </subcellularLocation>
</comment>
<dbReference type="EMBL" id="LR025085">
    <property type="protein sequence ID" value="VAX76625.1"/>
    <property type="molecule type" value="Genomic_DNA"/>
</dbReference>
<evidence type="ECO:0000256" key="2">
    <source>
        <dbReference type="ARBA" id="ARBA00007733"/>
    </source>
</evidence>
<keyword evidence="4 10" id="KW-0963">Cytoplasm</keyword>
<organism evidence="14 15">
    <name type="scientific">Buchnera aphidicola</name>
    <name type="common">Cinara strobi</name>
    <dbReference type="NCBI Taxonomy" id="1921549"/>
    <lineage>
        <taxon>Bacteria</taxon>
        <taxon>Pseudomonadati</taxon>
        <taxon>Pseudomonadota</taxon>
        <taxon>Gammaproteobacteria</taxon>
        <taxon>Enterobacterales</taxon>
        <taxon>Erwiniaceae</taxon>
        <taxon>Buchnera</taxon>
    </lineage>
</organism>
<dbReference type="InterPro" id="IPR000795">
    <property type="entry name" value="T_Tr_GTP-bd_dom"/>
</dbReference>
<dbReference type="FunFam" id="3.40.50.10050:FF:000001">
    <property type="entry name" value="Translation initiation factor IF-2"/>
    <property type="match status" value="1"/>
</dbReference>
<dbReference type="Gene3D" id="3.40.50.300">
    <property type="entry name" value="P-loop containing nucleotide triphosphate hydrolases"/>
    <property type="match status" value="1"/>
</dbReference>
<sequence length="731" mass="82128">MSKKDQKKVLVKKNRKSTDFRSFNSRFSSSNKNKDYINILLEKKIKSKKSSHQLLNKNNILKNKKIDDNSLIKEDKLKIKNNKSVYQINNNSINQKKIVLPKNIRKNKKKSNLFTSSRFDKFIGGSSNRKFKEYKKKSSILQQKFHKPLKAFSKPIIIRNKISVSDLSNKMAVKSSKVIKELLLLGVSVTKNQILDQDTAQLVAEEMGHQVSICRDDELEISMMKDRDLGDSIEKIRPPIVTMMGHVDHGKTSLLDYIRSTKTVDREKGGITQHIGAYHVRTSQGVVTFLDTPGHAAFTSMRARGTRITDIVVLVIAADDGIMPQTIEAIKHAQNAKVPIIVAINKIDKTDANTNKIQKELLKYSIISENFGGENIFVSVSAKTGYGIDNLLSSILLQSEILELKSVYNRMASGVVIESFLDSKRGPVASVLIYQGTLRVNDVVICGLEYGKIKLLKDEFQKNIFFVEPSIPVEIFGLSGVPKAGDLLKVVRSEKQAKEVSLYRKKKFREIRLLSHKRVHIDDLFTHLESKKTSELNIILKADVQGSLEAILDALRLISNQDIKVHVVISGVGAITETDASLSITTSSVLIGFNVRANSSSKKIIEEENLDIRYYSIIYDLINDVKSLVSGLVVPVNNHKIIGLAEVRDVFKSPKFGLIAGCMVIEGVIKKTCPIRVLRNNIVIYEGELESLRRFKEDVTEVRNGIECGIGVKNYTDVRTGDIIELFQIFK</sequence>
<dbReference type="Gene3D" id="2.40.30.10">
    <property type="entry name" value="Translation factors"/>
    <property type="match status" value="2"/>
</dbReference>
<reference evidence="15" key="1">
    <citation type="submission" date="2018-09" db="EMBL/GenBank/DDBJ databases">
        <authorList>
            <person name="Manzano-Marin A."/>
            <person name="Manzano-Marin A."/>
        </authorList>
    </citation>
    <scope>NUCLEOTIDE SEQUENCE [LARGE SCALE GENOMIC DNA]</scope>
    <source>
        <strain evidence="15">BuCistrobi</strain>
    </source>
</reference>
<dbReference type="Pfam" id="PF04760">
    <property type="entry name" value="IF2_N"/>
    <property type="match status" value="1"/>
</dbReference>
<dbReference type="InterPro" id="IPR004161">
    <property type="entry name" value="EFTu-like_2"/>
</dbReference>
<evidence type="ECO:0000259" key="13">
    <source>
        <dbReference type="PROSITE" id="PS51722"/>
    </source>
</evidence>
<dbReference type="InterPro" id="IPR044145">
    <property type="entry name" value="IF2_II"/>
</dbReference>
<keyword evidence="5 10" id="KW-0396">Initiation factor</keyword>
<accession>A0A3B1E0S8</accession>
<dbReference type="FunFam" id="3.40.50.300:FF:000019">
    <property type="entry name" value="Translation initiation factor IF-2"/>
    <property type="match status" value="1"/>
</dbReference>
<dbReference type="PANTHER" id="PTHR43381:SF5">
    <property type="entry name" value="TR-TYPE G DOMAIN-CONTAINING PROTEIN"/>
    <property type="match status" value="1"/>
</dbReference>
<keyword evidence="6 10" id="KW-0547">Nucleotide-binding</keyword>
<comment type="function">
    <text evidence="9 10 11">One of the essential components for the initiation of protein synthesis. Protects formylmethionyl-tRNA from spontaneous hydrolysis and promotes its binding to the 30S ribosomal subunits. Also involved in the hydrolysis of GTP during the formation of the 70S ribosomal complex.</text>
</comment>
<dbReference type="PROSITE" id="PS01176">
    <property type="entry name" value="IF2"/>
    <property type="match status" value="1"/>
</dbReference>
<dbReference type="HAMAP" id="MF_00100_B">
    <property type="entry name" value="IF_2_B"/>
    <property type="match status" value="1"/>
</dbReference>
<feature type="binding site" evidence="10">
    <location>
        <begin position="245"/>
        <end position="252"/>
    </location>
    <ligand>
        <name>GTP</name>
        <dbReference type="ChEBI" id="CHEBI:37565"/>
    </ligand>
</feature>
<dbReference type="InterPro" id="IPR005225">
    <property type="entry name" value="Small_GTP-bd"/>
</dbReference>
<dbReference type="Pfam" id="PF22042">
    <property type="entry name" value="EF-G_D2"/>
    <property type="match status" value="1"/>
</dbReference>
<dbReference type="Pfam" id="PF00009">
    <property type="entry name" value="GTP_EFTU"/>
    <property type="match status" value="1"/>
</dbReference>
<keyword evidence="8 10" id="KW-0342">GTP-binding</keyword>
<evidence type="ECO:0000313" key="15">
    <source>
        <dbReference type="Proteomes" id="UP000271849"/>
    </source>
</evidence>
<dbReference type="PANTHER" id="PTHR43381">
    <property type="entry name" value="TRANSLATION INITIATION FACTOR IF-2-RELATED"/>
    <property type="match status" value="1"/>
</dbReference>
<evidence type="ECO:0000256" key="8">
    <source>
        <dbReference type="ARBA" id="ARBA00023134"/>
    </source>
</evidence>
<dbReference type="SUPFAM" id="SSF50447">
    <property type="entry name" value="Translation proteins"/>
    <property type="match status" value="2"/>
</dbReference>
<dbReference type="GO" id="GO:0005829">
    <property type="term" value="C:cytosol"/>
    <property type="evidence" value="ECO:0007669"/>
    <property type="project" value="TreeGrafter"/>
</dbReference>
<dbReference type="InterPro" id="IPR015760">
    <property type="entry name" value="TIF_IF2"/>
</dbReference>
<comment type="similarity">
    <text evidence="2 10 11">Belongs to the TRAFAC class translation factor GTPase superfamily. Classic translation factor GTPase family. IF-2 subfamily.</text>
</comment>
<evidence type="ECO:0000256" key="5">
    <source>
        <dbReference type="ARBA" id="ARBA00022540"/>
    </source>
</evidence>
<dbReference type="InterPro" id="IPR006847">
    <property type="entry name" value="IF2_N"/>
</dbReference>
<dbReference type="CDD" id="cd03692">
    <property type="entry name" value="mtIF2_IVc"/>
    <property type="match status" value="1"/>
</dbReference>
<dbReference type="NCBIfam" id="TIGR00487">
    <property type="entry name" value="IF-2"/>
    <property type="match status" value="1"/>
</dbReference>
<dbReference type="Pfam" id="PF03144">
    <property type="entry name" value="GTP_EFTU_D2"/>
    <property type="match status" value="1"/>
</dbReference>
<dbReference type="InterPro" id="IPR036925">
    <property type="entry name" value="TIF_IF2_dom3_sf"/>
</dbReference>
<protein>
    <recommendedName>
        <fullName evidence="3 10">Translation initiation factor IF-2</fullName>
    </recommendedName>
</protein>
<dbReference type="InterPro" id="IPR023115">
    <property type="entry name" value="TIF_IF2_dom3"/>
</dbReference>
<dbReference type="SUPFAM" id="SSF52540">
    <property type="entry name" value="P-loop containing nucleoside triphosphate hydrolases"/>
    <property type="match status" value="1"/>
</dbReference>
<dbReference type="InterPro" id="IPR027417">
    <property type="entry name" value="P-loop_NTPase"/>
</dbReference>